<evidence type="ECO:0000313" key="2">
    <source>
        <dbReference type="EMBL" id="EQB17962.1"/>
    </source>
</evidence>
<dbReference type="AlphaFoldDB" id="T0HY10"/>
<organism evidence="2 3">
    <name type="scientific">Novosphingobium lindaniclasticum LE124</name>
    <dbReference type="NCBI Taxonomy" id="1096930"/>
    <lineage>
        <taxon>Bacteria</taxon>
        <taxon>Pseudomonadati</taxon>
        <taxon>Pseudomonadota</taxon>
        <taxon>Alphaproteobacteria</taxon>
        <taxon>Sphingomonadales</taxon>
        <taxon>Sphingomonadaceae</taxon>
        <taxon>Novosphingobium</taxon>
    </lineage>
</organism>
<evidence type="ECO:0000313" key="3">
    <source>
        <dbReference type="Proteomes" id="UP000015527"/>
    </source>
</evidence>
<dbReference type="Pfam" id="PF09694">
    <property type="entry name" value="Gcw_chp"/>
    <property type="match status" value="1"/>
</dbReference>
<name>T0HY10_9SPHN</name>
<dbReference type="EMBL" id="ATHL01000047">
    <property type="protein sequence ID" value="EQB17962.1"/>
    <property type="molecule type" value="Genomic_DNA"/>
</dbReference>
<keyword evidence="3" id="KW-1185">Reference proteome</keyword>
<accession>T0HY10</accession>
<sequence length="257" mass="26565">MNRTLIPAALPAVFAALFTPAASQAQTASPSVSIEATTDLRERGLSWSGGKAAMSAEATLPVSPAVTVDLGAATLRDSARHGGADIGLTLSPEIALFSTGGWTLSAGAKGHVFVGASGLSYAEATSTLAYAIGPAQLAFGASFAPSQKAIGGSDLYLEGNAAIGVPGTALTLYGGGGYSTGSTRDTALAAERVRRLRPDGSYWDYYVGAEHQMDRLALGLRYTGTSIDQDRVAAISDRRYLDRHTGSRISAYLRFTP</sequence>
<dbReference type="OrthoDB" id="7503770at2"/>
<dbReference type="eggNOG" id="ENOG5031B67">
    <property type="taxonomic scope" value="Bacteria"/>
</dbReference>
<dbReference type="RefSeq" id="WP_021233173.1">
    <property type="nucleotide sequence ID" value="NZ_ATHL01000047.1"/>
</dbReference>
<dbReference type="InterPro" id="IPR010239">
    <property type="entry name" value="CHP02001"/>
</dbReference>
<evidence type="ECO:0008006" key="4">
    <source>
        <dbReference type="Google" id="ProtNLM"/>
    </source>
</evidence>
<feature type="chain" id="PRO_5004564264" description="Outer membrane protein beta-barrel domain-containing protein" evidence="1">
    <location>
        <begin position="26"/>
        <end position="257"/>
    </location>
</feature>
<evidence type="ECO:0000256" key="1">
    <source>
        <dbReference type="SAM" id="SignalP"/>
    </source>
</evidence>
<gene>
    <name evidence="2" type="ORF">L284_06095</name>
</gene>
<proteinExistence type="predicted"/>
<keyword evidence="1" id="KW-0732">Signal</keyword>
<reference evidence="2 3" key="1">
    <citation type="journal article" date="2013" name="Genome Announc.">
        <title>Genome Sequence of Novosphingobium lindaniclasticum LE124T, Isolated from a Hexachlorocyclohexane Dumpsite.</title>
        <authorList>
            <person name="Saxena A."/>
            <person name="Nayyar N."/>
            <person name="Sangwan N."/>
            <person name="Kumari R."/>
            <person name="Khurana J.P."/>
            <person name="Lal R."/>
        </authorList>
    </citation>
    <scope>NUCLEOTIDE SEQUENCE [LARGE SCALE GENOMIC DNA]</scope>
    <source>
        <strain evidence="2 3">LE124</strain>
    </source>
</reference>
<dbReference type="Proteomes" id="UP000015527">
    <property type="component" value="Unassembled WGS sequence"/>
</dbReference>
<dbReference type="PATRIC" id="fig|1096930.3.peg.1208"/>
<feature type="signal peptide" evidence="1">
    <location>
        <begin position="1"/>
        <end position="25"/>
    </location>
</feature>
<comment type="caution">
    <text evidence="2">The sequence shown here is derived from an EMBL/GenBank/DDBJ whole genome shotgun (WGS) entry which is preliminary data.</text>
</comment>
<protein>
    <recommendedName>
        <fullName evidence="4">Outer membrane protein beta-barrel domain-containing protein</fullName>
    </recommendedName>
</protein>